<organism evidence="3 4">
    <name type="scientific">Scophthalmus maximus</name>
    <name type="common">Turbot</name>
    <name type="synonym">Psetta maxima</name>
    <dbReference type="NCBI Taxonomy" id="52904"/>
    <lineage>
        <taxon>Eukaryota</taxon>
        <taxon>Metazoa</taxon>
        <taxon>Chordata</taxon>
        <taxon>Craniata</taxon>
        <taxon>Vertebrata</taxon>
        <taxon>Euteleostomi</taxon>
        <taxon>Actinopterygii</taxon>
        <taxon>Neopterygii</taxon>
        <taxon>Teleostei</taxon>
        <taxon>Neoteleostei</taxon>
        <taxon>Acanthomorphata</taxon>
        <taxon>Carangaria</taxon>
        <taxon>Pleuronectiformes</taxon>
        <taxon>Pleuronectoidei</taxon>
        <taxon>Scophthalmidae</taxon>
        <taxon>Scophthalmus</taxon>
    </lineage>
</organism>
<accession>A0A6A4THG4</accession>
<evidence type="ECO:0000256" key="2">
    <source>
        <dbReference type="SAM" id="MobiDB-lite"/>
    </source>
</evidence>
<dbReference type="InterPro" id="IPR006917">
    <property type="entry name" value="SOUL_heme-bd"/>
</dbReference>
<proteinExistence type="inferred from homology"/>
<comment type="caution">
    <text evidence="3">The sequence shown here is derived from an EMBL/GenBank/DDBJ whole genome shotgun (WGS) entry which is preliminary data.</text>
</comment>
<dbReference type="AlphaFoldDB" id="A0A6A4THG4"/>
<dbReference type="Gene3D" id="3.20.80.10">
    <property type="entry name" value="Regulatory factor, effector binding domain"/>
    <property type="match status" value="1"/>
</dbReference>
<protein>
    <recommendedName>
        <fullName evidence="5">Heme-binding protein 1-like</fullName>
    </recommendedName>
</protein>
<dbReference type="Proteomes" id="UP000438429">
    <property type="component" value="Unassembled WGS sequence"/>
</dbReference>
<dbReference type="EMBL" id="VEVO01000003">
    <property type="protein sequence ID" value="KAF0044279.1"/>
    <property type="molecule type" value="Genomic_DNA"/>
</dbReference>
<dbReference type="SUPFAM" id="SSF55136">
    <property type="entry name" value="Probable bacterial effector-binding domain"/>
    <property type="match status" value="1"/>
</dbReference>
<dbReference type="GO" id="GO:0020037">
    <property type="term" value="F:heme binding"/>
    <property type="evidence" value="ECO:0007669"/>
    <property type="project" value="TreeGrafter"/>
</dbReference>
<feature type="compositionally biased region" description="Gly residues" evidence="2">
    <location>
        <begin position="7"/>
        <end position="23"/>
    </location>
</feature>
<dbReference type="FunFam" id="3.20.80.10:FF:000007">
    <property type="entry name" value="Heme-binding protein 2"/>
    <property type="match status" value="1"/>
</dbReference>
<sequence>MDRGGCQMSGGGGGVVDDGGGPESSGMITLEDLESFSEDQLSDSGNGSLEEAADTMEEDGRLLQYWQDVARGHQVKVSQGKEEEDEEVAECRERKEPTGRSEVLAPAVDDSTLAPLPVYKSRRTFSSYMAEPIQQLTSNNQGRSKREHIPFTLLGKREKCGNLLYEKREYEKGHWACITMCEDTYEQSICYGFMRMMRYICQQNSLGDYLGMTIPIVTVVHTDESHTVISNGVTVAYYLPAEHQAQPPQPEDNEITIDIWPSTIVYTRAFSGPTNEVTIIDQINAMAEVLESPGVCVNDSFIVAGYTNPAHSNRQNEIWFLERR</sequence>
<reference evidence="3 4" key="1">
    <citation type="submission" date="2019-06" db="EMBL/GenBank/DDBJ databases">
        <title>Draft genomes of female and male turbot (Scophthalmus maximus).</title>
        <authorList>
            <person name="Xu H."/>
            <person name="Xu X.-W."/>
            <person name="Shao C."/>
            <person name="Chen S."/>
        </authorList>
    </citation>
    <scope>NUCLEOTIDE SEQUENCE [LARGE SCALE GENOMIC DNA]</scope>
    <source>
        <strain evidence="3">Ysfricsl-2016a</strain>
        <tissue evidence="3">Blood</tissue>
    </source>
</reference>
<dbReference type="Pfam" id="PF04832">
    <property type="entry name" value="SOUL"/>
    <property type="match status" value="1"/>
</dbReference>
<name>A0A6A4THG4_SCOMX</name>
<evidence type="ECO:0000256" key="1">
    <source>
        <dbReference type="ARBA" id="ARBA00009817"/>
    </source>
</evidence>
<evidence type="ECO:0000313" key="3">
    <source>
        <dbReference type="EMBL" id="KAF0044279.1"/>
    </source>
</evidence>
<feature type="compositionally biased region" description="Basic and acidic residues" evidence="2">
    <location>
        <begin position="89"/>
        <end position="99"/>
    </location>
</feature>
<feature type="region of interest" description="Disordered" evidence="2">
    <location>
        <begin position="76"/>
        <end position="102"/>
    </location>
</feature>
<evidence type="ECO:0000313" key="4">
    <source>
        <dbReference type="Proteomes" id="UP000438429"/>
    </source>
</evidence>
<feature type="region of interest" description="Disordered" evidence="2">
    <location>
        <begin position="1"/>
        <end position="61"/>
    </location>
</feature>
<evidence type="ECO:0008006" key="5">
    <source>
        <dbReference type="Google" id="ProtNLM"/>
    </source>
</evidence>
<dbReference type="PANTHER" id="PTHR11220:SF7">
    <property type="entry name" value="SOUL PROTEIN"/>
    <property type="match status" value="1"/>
</dbReference>
<comment type="similarity">
    <text evidence="1">Belongs to the HEBP family.</text>
</comment>
<dbReference type="InterPro" id="IPR011256">
    <property type="entry name" value="Reg_factor_effector_dom_sf"/>
</dbReference>
<gene>
    <name evidence="3" type="ORF">F2P81_003437</name>
</gene>
<dbReference type="PANTHER" id="PTHR11220">
    <property type="entry name" value="HEME-BINDING PROTEIN-RELATED"/>
    <property type="match status" value="1"/>
</dbReference>
<feature type="compositionally biased region" description="Acidic residues" evidence="2">
    <location>
        <begin position="31"/>
        <end position="41"/>
    </location>
</feature>